<evidence type="ECO:0000256" key="2">
    <source>
        <dbReference type="ARBA" id="ARBA00004954"/>
    </source>
</evidence>
<dbReference type="Gene3D" id="3.40.50.1380">
    <property type="entry name" value="Methylglyoxal synthase-like domain"/>
    <property type="match status" value="1"/>
</dbReference>
<name>A0A837RER0_LACPE</name>
<evidence type="ECO:0000256" key="7">
    <source>
        <dbReference type="ARBA" id="ARBA00023268"/>
    </source>
</evidence>
<comment type="similarity">
    <text evidence="3 10">Belongs to the PurH family.</text>
</comment>
<dbReference type="InterPro" id="IPR036914">
    <property type="entry name" value="MGS-like_dom_sf"/>
</dbReference>
<evidence type="ECO:0000259" key="11">
    <source>
        <dbReference type="PROSITE" id="PS51855"/>
    </source>
</evidence>
<feature type="domain" description="MGS-like" evidence="11">
    <location>
        <begin position="1"/>
        <end position="151"/>
    </location>
</feature>
<evidence type="ECO:0000256" key="1">
    <source>
        <dbReference type="ARBA" id="ARBA00004844"/>
    </source>
</evidence>
<comment type="caution">
    <text evidence="12">The sequence shown here is derived from an EMBL/GenBank/DDBJ whole genome shotgun (WGS) entry which is preliminary data.</text>
</comment>
<dbReference type="Gene3D" id="3.40.140.20">
    <property type="match status" value="2"/>
</dbReference>
<dbReference type="FunFam" id="3.40.140.20:FF:000001">
    <property type="entry name" value="Bifunctional purine biosynthesis protein PurH"/>
    <property type="match status" value="1"/>
</dbReference>
<protein>
    <recommendedName>
        <fullName evidence="10">Bifunctional purine biosynthesis protein PurH</fullName>
    </recommendedName>
    <domain>
        <recommendedName>
            <fullName evidence="10">Phosphoribosylaminoimidazolecarboxamide formyltransferase</fullName>
            <ecNumber evidence="10">2.1.2.3</ecNumber>
        </recommendedName>
        <alternativeName>
            <fullName evidence="10">AICAR transformylase</fullName>
        </alternativeName>
    </domain>
    <domain>
        <recommendedName>
            <fullName evidence="10">IMP cyclohydrolase</fullName>
            <ecNumber evidence="10">3.5.4.10</ecNumber>
        </recommendedName>
        <alternativeName>
            <fullName evidence="10">ATIC</fullName>
        </alternativeName>
        <alternativeName>
            <fullName evidence="10">IMP synthase</fullName>
        </alternativeName>
        <alternativeName>
            <fullName evidence="10">Inosinicase</fullName>
        </alternativeName>
    </domain>
</protein>
<keyword evidence="5 10" id="KW-0658">Purine biosynthesis</keyword>
<dbReference type="Proteomes" id="UP000051020">
    <property type="component" value="Unassembled WGS sequence"/>
</dbReference>
<dbReference type="EC" id="3.5.4.10" evidence="10"/>
<dbReference type="Pfam" id="PF01808">
    <property type="entry name" value="AICARFT_IMPCHas"/>
    <property type="match status" value="1"/>
</dbReference>
<dbReference type="AlphaFoldDB" id="A0A837RER0"/>
<dbReference type="InterPro" id="IPR016193">
    <property type="entry name" value="Cytidine_deaminase-like"/>
</dbReference>
<comment type="catalytic activity">
    <reaction evidence="8 10">
        <text>(6R)-10-formyltetrahydrofolate + 5-amino-1-(5-phospho-beta-D-ribosyl)imidazole-4-carboxamide = 5-formamido-1-(5-phospho-D-ribosyl)imidazole-4-carboxamide + (6S)-5,6,7,8-tetrahydrofolate</text>
        <dbReference type="Rhea" id="RHEA:22192"/>
        <dbReference type="ChEBI" id="CHEBI:57453"/>
        <dbReference type="ChEBI" id="CHEBI:58467"/>
        <dbReference type="ChEBI" id="CHEBI:58475"/>
        <dbReference type="ChEBI" id="CHEBI:195366"/>
        <dbReference type="EC" id="2.1.2.3"/>
    </reaction>
</comment>
<dbReference type="CDD" id="cd01421">
    <property type="entry name" value="IMPCH"/>
    <property type="match status" value="1"/>
</dbReference>
<evidence type="ECO:0000256" key="5">
    <source>
        <dbReference type="ARBA" id="ARBA00022755"/>
    </source>
</evidence>
<reference evidence="12 13" key="1">
    <citation type="journal article" date="2015" name="Genome Announc.">
        <title>Expanding the biotechnology potential of lactobacilli through comparative genomics of 213 strains and associated genera.</title>
        <authorList>
            <person name="Sun Z."/>
            <person name="Harris H.M."/>
            <person name="McCann A."/>
            <person name="Guo C."/>
            <person name="Argimon S."/>
            <person name="Zhang W."/>
            <person name="Yang X."/>
            <person name="Jeffery I.B."/>
            <person name="Cooney J.C."/>
            <person name="Kagawa T.F."/>
            <person name="Liu W."/>
            <person name="Song Y."/>
            <person name="Salvetti E."/>
            <person name="Wrobel A."/>
            <person name="Rasinkangas P."/>
            <person name="Parkhill J."/>
            <person name="Rea M.C."/>
            <person name="O'Sullivan O."/>
            <person name="Ritari J."/>
            <person name="Douillard F.P."/>
            <person name="Paul Ross R."/>
            <person name="Yang R."/>
            <person name="Briner A.E."/>
            <person name="Felis G.E."/>
            <person name="de Vos W.M."/>
            <person name="Barrangou R."/>
            <person name="Klaenhammer T.R."/>
            <person name="Caufield P.W."/>
            <person name="Cui Y."/>
            <person name="Zhang H."/>
            <person name="O'Toole P.W."/>
        </authorList>
    </citation>
    <scope>NUCLEOTIDE SEQUENCE [LARGE SCALE GENOMIC DNA]</scope>
    <source>
        <strain evidence="12 13">DSM 20314</strain>
    </source>
</reference>
<comment type="domain">
    <text evidence="10">The IMP cyclohydrolase activity resides in the N-terminal region.</text>
</comment>
<keyword evidence="7 10" id="KW-0511">Multifunctional enzyme</keyword>
<keyword evidence="4 10" id="KW-0808">Transferase</keyword>
<evidence type="ECO:0000313" key="13">
    <source>
        <dbReference type="Proteomes" id="UP000051020"/>
    </source>
</evidence>
<dbReference type="HAMAP" id="MF_00139">
    <property type="entry name" value="PurH"/>
    <property type="match status" value="1"/>
</dbReference>
<evidence type="ECO:0000256" key="6">
    <source>
        <dbReference type="ARBA" id="ARBA00022801"/>
    </source>
</evidence>
<dbReference type="SMART" id="SM00798">
    <property type="entry name" value="AICARFT_IMPCHas"/>
    <property type="match status" value="1"/>
</dbReference>
<dbReference type="EC" id="2.1.2.3" evidence="10"/>
<dbReference type="GO" id="GO:0006189">
    <property type="term" value="P:'de novo' IMP biosynthetic process"/>
    <property type="evidence" value="ECO:0007669"/>
    <property type="project" value="UniProtKB-UniRule"/>
</dbReference>
<evidence type="ECO:0000256" key="9">
    <source>
        <dbReference type="ARBA" id="ARBA00050687"/>
    </source>
</evidence>
<dbReference type="NCBIfam" id="NF002049">
    <property type="entry name" value="PRK00881.1"/>
    <property type="match status" value="1"/>
</dbReference>
<dbReference type="GO" id="GO:0005829">
    <property type="term" value="C:cytosol"/>
    <property type="evidence" value="ECO:0007669"/>
    <property type="project" value="TreeGrafter"/>
</dbReference>
<keyword evidence="6 10" id="KW-0378">Hydrolase</keyword>
<comment type="pathway">
    <text evidence="2 10">Purine metabolism; IMP biosynthesis via de novo pathway; 5-formamido-1-(5-phospho-D-ribosyl)imidazole-4-carboxamide from 5-amino-1-(5-phospho-D-ribosyl)imidazole-4-carboxamide (10-formyl THF route): step 1/1.</text>
</comment>
<dbReference type="SMART" id="SM00851">
    <property type="entry name" value="MGS"/>
    <property type="match status" value="1"/>
</dbReference>
<accession>A0A837RER0</accession>
<dbReference type="GO" id="GO:0003937">
    <property type="term" value="F:IMP cyclohydrolase activity"/>
    <property type="evidence" value="ECO:0007669"/>
    <property type="project" value="UniProtKB-UniRule"/>
</dbReference>
<dbReference type="FunFam" id="3.40.50.1380:FF:000001">
    <property type="entry name" value="Bifunctional purine biosynthesis protein PurH"/>
    <property type="match status" value="1"/>
</dbReference>
<dbReference type="PIRSF" id="PIRSF000414">
    <property type="entry name" value="AICARFT_IMPCHas"/>
    <property type="match status" value="1"/>
</dbReference>
<evidence type="ECO:0000256" key="10">
    <source>
        <dbReference type="HAMAP-Rule" id="MF_00139"/>
    </source>
</evidence>
<dbReference type="PANTHER" id="PTHR11692:SF0">
    <property type="entry name" value="BIFUNCTIONAL PURINE BIOSYNTHESIS PROTEIN ATIC"/>
    <property type="match status" value="1"/>
</dbReference>
<organism evidence="12 13">
    <name type="scientific">Lactiplantibacillus pentosus DSM 20314</name>
    <dbReference type="NCBI Taxonomy" id="1423791"/>
    <lineage>
        <taxon>Bacteria</taxon>
        <taxon>Bacillati</taxon>
        <taxon>Bacillota</taxon>
        <taxon>Bacilli</taxon>
        <taxon>Lactobacillales</taxon>
        <taxon>Lactobacillaceae</taxon>
        <taxon>Lactiplantibacillus</taxon>
    </lineage>
</organism>
<dbReference type="FunFam" id="3.40.140.20:FF:000002">
    <property type="entry name" value="Bifunctional purine biosynthesis protein PurH"/>
    <property type="match status" value="1"/>
</dbReference>
<evidence type="ECO:0000256" key="4">
    <source>
        <dbReference type="ARBA" id="ARBA00022679"/>
    </source>
</evidence>
<dbReference type="InterPro" id="IPR024051">
    <property type="entry name" value="AICAR_Tfase_dup_dom_sf"/>
</dbReference>
<dbReference type="SUPFAM" id="SSF53927">
    <property type="entry name" value="Cytidine deaminase-like"/>
    <property type="match status" value="1"/>
</dbReference>
<sequence length="516" mass="56198">MKEQFKMTKRALLSVSDKQGLTDFAKGLVALDYDLISTGGTKKALEAAGIPVTGIEAVTGFPEMLDGRVKTLHPKVHAGLLARRDVPAHMAQLAEAGIEPIDMVVVNLYPFKATIQRPDVTQAEAIEQIDIGGPSMLRSAAKNFAAVLPIVDPRDYDQILTALQADEVTPELRQRLAAKVFQHTAAYDALIAQYLTTEEFPEKLTLTYDKKQALRYGENSHQQAAFYENALPTNFSITGAQQLHGKELSYNNIKDADAALRMVSEYQQPAVVAMKHMNPCGVGLGTTIEEAWDKAYEADSISIFGGIIALNRPVDLATAEKMHALFLEIIIAPSFDDDAFAVLAKKKNLRLMTVDFDQAHTADKFETISVGGGLLRQEVDAAFETPADFTVVTKTQPTEVQLQALAFGQQVVKHVKSNAVVVTTADRTLGIGSGQMNRIDSTKIAIEKAMSKAGYENAILASDAFFPMDDCVEYAAQHGIRAIVQPGGSIRDKDSVAMADRYGIAMVTTGVRHFRH</sequence>
<gene>
    <name evidence="10" type="primary">purH</name>
    <name evidence="12" type="ORF">FD24_GL002502</name>
</gene>
<evidence type="ECO:0000313" key="12">
    <source>
        <dbReference type="EMBL" id="KRK26161.1"/>
    </source>
</evidence>
<evidence type="ECO:0000256" key="8">
    <source>
        <dbReference type="ARBA" id="ARBA00050488"/>
    </source>
</evidence>
<dbReference type="InterPro" id="IPR011607">
    <property type="entry name" value="MGS-like_dom"/>
</dbReference>
<dbReference type="GO" id="GO:0004643">
    <property type="term" value="F:phosphoribosylaminoimidazolecarboxamide formyltransferase activity"/>
    <property type="evidence" value="ECO:0007669"/>
    <property type="project" value="UniProtKB-UniRule"/>
</dbReference>
<proteinExistence type="inferred from homology"/>
<dbReference type="PANTHER" id="PTHR11692">
    <property type="entry name" value="BIFUNCTIONAL PURINE BIOSYNTHESIS PROTEIN PURH"/>
    <property type="match status" value="1"/>
</dbReference>
<evidence type="ECO:0000256" key="3">
    <source>
        <dbReference type="ARBA" id="ARBA00007667"/>
    </source>
</evidence>
<dbReference type="Pfam" id="PF02142">
    <property type="entry name" value="MGS"/>
    <property type="match status" value="1"/>
</dbReference>
<dbReference type="InterPro" id="IPR002695">
    <property type="entry name" value="PurH-like"/>
</dbReference>
<dbReference type="NCBIfam" id="TIGR00355">
    <property type="entry name" value="purH"/>
    <property type="match status" value="1"/>
</dbReference>
<dbReference type="UniPathway" id="UPA00074">
    <property type="reaction ID" value="UER00133"/>
</dbReference>
<comment type="catalytic activity">
    <reaction evidence="9 10">
        <text>IMP + H2O = 5-formamido-1-(5-phospho-D-ribosyl)imidazole-4-carboxamide</text>
        <dbReference type="Rhea" id="RHEA:18445"/>
        <dbReference type="ChEBI" id="CHEBI:15377"/>
        <dbReference type="ChEBI" id="CHEBI:58053"/>
        <dbReference type="ChEBI" id="CHEBI:58467"/>
        <dbReference type="EC" id="3.5.4.10"/>
    </reaction>
</comment>
<comment type="pathway">
    <text evidence="1 10">Purine metabolism; IMP biosynthesis via de novo pathway; IMP from 5-formamido-1-(5-phospho-D-ribosyl)imidazole-4-carboxamide: step 1/1.</text>
</comment>
<dbReference type="PROSITE" id="PS51855">
    <property type="entry name" value="MGS"/>
    <property type="match status" value="1"/>
</dbReference>
<dbReference type="EMBL" id="AZCU01000004">
    <property type="protein sequence ID" value="KRK26161.1"/>
    <property type="molecule type" value="Genomic_DNA"/>
</dbReference>
<dbReference type="SUPFAM" id="SSF52335">
    <property type="entry name" value="Methylglyoxal synthase-like"/>
    <property type="match status" value="1"/>
</dbReference>